<dbReference type="PANTHER" id="PTHR42681:SF6">
    <property type="entry name" value="BLL0263 PROTEIN"/>
    <property type="match status" value="1"/>
</dbReference>
<feature type="domain" description="Malonyl-CoA:ACP transacylase (MAT)" evidence="1">
    <location>
        <begin position="6"/>
        <end position="313"/>
    </location>
</feature>
<keyword evidence="2" id="KW-0808">Transferase</keyword>
<dbReference type="OrthoDB" id="9808564at2"/>
<accession>A0A5J6MDQ4</accession>
<reference evidence="2 3" key="1">
    <citation type="submission" date="2019-08" db="EMBL/GenBank/DDBJ databases">
        <title>Hyperibacter terrae gen. nov., sp. nov. and Hyperibacter viscosus sp. nov., two new members in the family Rhodospirillaceae isolated from the rhizosphere of Hypericum perforatum.</title>
        <authorList>
            <person name="Noviana Z."/>
        </authorList>
    </citation>
    <scope>NUCLEOTIDE SEQUENCE [LARGE SCALE GENOMIC DNA]</scope>
    <source>
        <strain evidence="2 3">R5913</strain>
    </source>
</reference>
<dbReference type="InterPro" id="IPR050858">
    <property type="entry name" value="Mal-CoA-ACP_Trans/PKS_FabD"/>
</dbReference>
<dbReference type="AlphaFoldDB" id="A0A5J6MDQ4"/>
<dbReference type="Gene3D" id="3.30.70.250">
    <property type="entry name" value="Malonyl-CoA ACP transacylase, ACP-binding"/>
    <property type="match status" value="1"/>
</dbReference>
<name>A0A5J6MDQ4_9PROT</name>
<dbReference type="InterPro" id="IPR016036">
    <property type="entry name" value="Malonyl_transacylase_ACP-bd"/>
</dbReference>
<organism evidence="2 3">
    <name type="scientific">Hypericibacter terrae</name>
    <dbReference type="NCBI Taxonomy" id="2602015"/>
    <lineage>
        <taxon>Bacteria</taxon>
        <taxon>Pseudomonadati</taxon>
        <taxon>Pseudomonadota</taxon>
        <taxon>Alphaproteobacteria</taxon>
        <taxon>Rhodospirillales</taxon>
        <taxon>Dongiaceae</taxon>
        <taxon>Hypericibacter</taxon>
    </lineage>
</organism>
<dbReference type="PANTHER" id="PTHR42681">
    <property type="entry name" value="MALONYL-COA-ACYL CARRIER PROTEIN TRANSACYLASE, MITOCHONDRIAL"/>
    <property type="match status" value="1"/>
</dbReference>
<dbReference type="RefSeq" id="WP_151176004.1">
    <property type="nucleotide sequence ID" value="NZ_CP042906.1"/>
</dbReference>
<dbReference type="InterPro" id="IPR001227">
    <property type="entry name" value="Ac_transferase_dom_sf"/>
</dbReference>
<dbReference type="GO" id="GO:0005829">
    <property type="term" value="C:cytosol"/>
    <property type="evidence" value="ECO:0007669"/>
    <property type="project" value="TreeGrafter"/>
</dbReference>
<dbReference type="GO" id="GO:0006633">
    <property type="term" value="P:fatty acid biosynthetic process"/>
    <property type="evidence" value="ECO:0007669"/>
    <property type="project" value="TreeGrafter"/>
</dbReference>
<dbReference type="Pfam" id="PF00698">
    <property type="entry name" value="Acyl_transf_1"/>
    <property type="match status" value="1"/>
</dbReference>
<sequence>MTLCILCSGQGPQHWQIFALTGAAPEAAGLFAHAATLLGGRDPREMVQSVPDEALHQDRVGQILCGLQALAATAALRAALPSRLIVAGYSVGEVATWDIAGLVAPMGTLDLIARRAEALDAASKPGDGLLFIRGPARDAVDALCQRHDAAIAIVNPGDAYVLGGTGEALDALAKDARAIGGARVIRLAVSVASHTPRLAAASAAFRRVLDRAPISRQPNPAVRIFSGIDGNAVLDIQAGLDKLAAQISHTVQWAACLEGCVEAGASAFLELGPGRALAEMAAAAYPAIPANSVADFRSLDGLRAWLSRLDPSAG</sequence>
<gene>
    <name evidence="2" type="ORF">FRZ44_08500</name>
</gene>
<dbReference type="SUPFAM" id="SSF55048">
    <property type="entry name" value="Probable ACP-binding domain of malonyl-CoA ACP transacylase"/>
    <property type="match status" value="1"/>
</dbReference>
<keyword evidence="3" id="KW-1185">Reference proteome</keyword>
<proteinExistence type="predicted"/>
<evidence type="ECO:0000313" key="3">
    <source>
        <dbReference type="Proteomes" id="UP000326202"/>
    </source>
</evidence>
<dbReference type="KEGG" id="htq:FRZ44_08500"/>
<evidence type="ECO:0000313" key="2">
    <source>
        <dbReference type="EMBL" id="QEX15563.1"/>
    </source>
</evidence>
<dbReference type="EMBL" id="CP042906">
    <property type="protein sequence ID" value="QEX15563.1"/>
    <property type="molecule type" value="Genomic_DNA"/>
</dbReference>
<dbReference type="Gene3D" id="3.40.366.10">
    <property type="entry name" value="Malonyl-Coenzyme A Acyl Carrier Protein, domain 2"/>
    <property type="match status" value="1"/>
</dbReference>
<protein>
    <submittedName>
        <fullName evidence="2">ACP S-malonyltransferase</fullName>
    </submittedName>
</protein>
<dbReference type="SMART" id="SM00827">
    <property type="entry name" value="PKS_AT"/>
    <property type="match status" value="1"/>
</dbReference>
<dbReference type="InterPro" id="IPR016035">
    <property type="entry name" value="Acyl_Trfase/lysoPLipase"/>
</dbReference>
<dbReference type="SUPFAM" id="SSF52151">
    <property type="entry name" value="FabD/lysophospholipase-like"/>
    <property type="match status" value="1"/>
</dbReference>
<dbReference type="GO" id="GO:0004314">
    <property type="term" value="F:[acyl-carrier-protein] S-malonyltransferase activity"/>
    <property type="evidence" value="ECO:0007669"/>
    <property type="project" value="TreeGrafter"/>
</dbReference>
<evidence type="ECO:0000259" key="1">
    <source>
        <dbReference type="SMART" id="SM00827"/>
    </source>
</evidence>
<dbReference type="InterPro" id="IPR014043">
    <property type="entry name" value="Acyl_transferase_dom"/>
</dbReference>
<dbReference type="Proteomes" id="UP000326202">
    <property type="component" value="Chromosome"/>
</dbReference>